<organism evidence="2 3">
    <name type="scientific">Trichomonas vaginalis (strain ATCC PRA-98 / G3)</name>
    <dbReference type="NCBI Taxonomy" id="412133"/>
    <lineage>
        <taxon>Eukaryota</taxon>
        <taxon>Metamonada</taxon>
        <taxon>Parabasalia</taxon>
        <taxon>Trichomonadida</taxon>
        <taxon>Trichomonadidae</taxon>
        <taxon>Trichomonas</taxon>
    </lineage>
</organism>
<protein>
    <submittedName>
        <fullName evidence="2">Uncharacterized protein</fullName>
    </submittedName>
</protein>
<name>A2F915_TRIV3</name>
<dbReference type="KEGG" id="tva:4756389"/>
<evidence type="ECO:0000256" key="1">
    <source>
        <dbReference type="SAM" id="MobiDB-lite"/>
    </source>
</evidence>
<gene>
    <name evidence="2" type="ORF">TVAG_090780</name>
</gene>
<feature type="compositionally biased region" description="Basic and acidic residues" evidence="1">
    <location>
        <begin position="13"/>
        <end position="25"/>
    </location>
</feature>
<reference evidence="2" key="2">
    <citation type="journal article" date="2007" name="Science">
        <title>Draft genome sequence of the sexually transmitted pathogen Trichomonas vaginalis.</title>
        <authorList>
            <person name="Carlton J.M."/>
            <person name="Hirt R.P."/>
            <person name="Silva J.C."/>
            <person name="Delcher A.L."/>
            <person name="Schatz M."/>
            <person name="Zhao Q."/>
            <person name="Wortman J.R."/>
            <person name="Bidwell S.L."/>
            <person name="Alsmark U.C.M."/>
            <person name="Besteiro S."/>
            <person name="Sicheritz-Ponten T."/>
            <person name="Noel C.J."/>
            <person name="Dacks J.B."/>
            <person name="Foster P.G."/>
            <person name="Simillion C."/>
            <person name="Van de Peer Y."/>
            <person name="Miranda-Saavedra D."/>
            <person name="Barton G.J."/>
            <person name="Westrop G.D."/>
            <person name="Mueller S."/>
            <person name="Dessi D."/>
            <person name="Fiori P.L."/>
            <person name="Ren Q."/>
            <person name="Paulsen I."/>
            <person name="Zhang H."/>
            <person name="Bastida-Corcuera F.D."/>
            <person name="Simoes-Barbosa A."/>
            <person name="Brown M.T."/>
            <person name="Hayes R.D."/>
            <person name="Mukherjee M."/>
            <person name="Okumura C.Y."/>
            <person name="Schneider R."/>
            <person name="Smith A.J."/>
            <person name="Vanacova S."/>
            <person name="Villalvazo M."/>
            <person name="Haas B.J."/>
            <person name="Pertea M."/>
            <person name="Feldblyum T.V."/>
            <person name="Utterback T.R."/>
            <person name="Shu C.L."/>
            <person name="Osoegawa K."/>
            <person name="de Jong P.J."/>
            <person name="Hrdy I."/>
            <person name="Horvathova L."/>
            <person name="Zubacova Z."/>
            <person name="Dolezal P."/>
            <person name="Malik S.B."/>
            <person name="Logsdon J.M. Jr."/>
            <person name="Henze K."/>
            <person name="Gupta A."/>
            <person name="Wang C.C."/>
            <person name="Dunne R.L."/>
            <person name="Upcroft J.A."/>
            <person name="Upcroft P."/>
            <person name="White O."/>
            <person name="Salzberg S.L."/>
            <person name="Tang P."/>
            <person name="Chiu C.-H."/>
            <person name="Lee Y.-S."/>
            <person name="Embley T.M."/>
            <person name="Coombs G.H."/>
            <person name="Mottram J.C."/>
            <person name="Tachezy J."/>
            <person name="Fraser-Liggett C.M."/>
            <person name="Johnson P.J."/>
        </authorList>
    </citation>
    <scope>NUCLEOTIDE SEQUENCE [LARGE SCALE GENOMIC DNA]</scope>
    <source>
        <strain evidence="2">G3</strain>
    </source>
</reference>
<dbReference type="InParanoid" id="A2F915"/>
<dbReference type="VEuPathDB" id="TrichDB:TVAG_090780"/>
<dbReference type="VEuPathDB" id="TrichDB:TVAGG3_0827950"/>
<feature type="region of interest" description="Disordered" evidence="1">
    <location>
        <begin position="1"/>
        <end position="25"/>
    </location>
</feature>
<proteinExistence type="predicted"/>
<sequence length="132" mass="15076">MRTEYSDFALNSKPDKNNNHKEREGKLENAKTYYILSGLNYNEAEKEFELDSGYIVSGSLTDNMVFQWDQVKEGSASSSETEWYYPSFTATISTVGGVYTKDNIDQKYPVNHSKSMLLWIILAKFPYAGNRG</sequence>
<dbReference type="Proteomes" id="UP000001542">
    <property type="component" value="Unassembled WGS sequence"/>
</dbReference>
<reference evidence="2" key="1">
    <citation type="submission" date="2006-10" db="EMBL/GenBank/DDBJ databases">
        <authorList>
            <person name="Amadeo P."/>
            <person name="Zhao Q."/>
            <person name="Wortman J."/>
            <person name="Fraser-Liggett C."/>
            <person name="Carlton J."/>
        </authorList>
    </citation>
    <scope>NUCLEOTIDE SEQUENCE</scope>
    <source>
        <strain evidence="2">G3</strain>
    </source>
</reference>
<dbReference type="EMBL" id="DS113669">
    <property type="protein sequence ID" value="EAX98590.1"/>
    <property type="molecule type" value="Genomic_DNA"/>
</dbReference>
<dbReference type="AlphaFoldDB" id="A2F915"/>
<evidence type="ECO:0000313" key="2">
    <source>
        <dbReference type="EMBL" id="EAX98590.1"/>
    </source>
</evidence>
<evidence type="ECO:0000313" key="3">
    <source>
        <dbReference type="Proteomes" id="UP000001542"/>
    </source>
</evidence>
<accession>A2F915</accession>
<keyword evidence="3" id="KW-1185">Reference proteome</keyword>
<dbReference type="RefSeq" id="XP_001311520.1">
    <property type="nucleotide sequence ID" value="XM_001311519.1"/>
</dbReference>